<dbReference type="Gene3D" id="3.90.1200.10">
    <property type="match status" value="1"/>
</dbReference>
<gene>
    <name evidence="2" type="ORF">ACFQMG_06460</name>
</gene>
<evidence type="ECO:0000313" key="2">
    <source>
        <dbReference type="EMBL" id="MFC7179204.1"/>
    </source>
</evidence>
<reference evidence="3" key="1">
    <citation type="journal article" date="2019" name="Int. J. Syst. Evol. Microbiol.">
        <title>The Global Catalogue of Microorganisms (GCM) 10K type strain sequencing project: providing services to taxonomists for standard genome sequencing and annotation.</title>
        <authorList>
            <consortium name="The Broad Institute Genomics Platform"/>
            <consortium name="The Broad Institute Genome Sequencing Center for Infectious Disease"/>
            <person name="Wu L."/>
            <person name="Ma J."/>
        </authorList>
    </citation>
    <scope>NUCLEOTIDE SEQUENCE [LARGE SCALE GENOMIC DNA]</scope>
    <source>
        <strain evidence="3">CGMCC 1.12859</strain>
    </source>
</reference>
<dbReference type="InterPro" id="IPR002575">
    <property type="entry name" value="Aminoglycoside_PTrfase"/>
</dbReference>
<keyword evidence="3" id="KW-1185">Reference proteome</keyword>
<accession>A0ABW2FSY8</accession>
<dbReference type="InterPro" id="IPR011009">
    <property type="entry name" value="Kinase-like_dom_sf"/>
</dbReference>
<dbReference type="SUPFAM" id="SSF56112">
    <property type="entry name" value="Protein kinase-like (PK-like)"/>
    <property type="match status" value="1"/>
</dbReference>
<name>A0ABW2FSY8_9ACTN</name>
<dbReference type="Pfam" id="PF01636">
    <property type="entry name" value="APH"/>
    <property type="match status" value="1"/>
</dbReference>
<dbReference type="EMBL" id="JBHTAJ010000009">
    <property type="protein sequence ID" value="MFC7179204.1"/>
    <property type="molecule type" value="Genomic_DNA"/>
</dbReference>
<proteinExistence type="predicted"/>
<protein>
    <submittedName>
        <fullName evidence="2">Phosphotransferase</fullName>
    </submittedName>
</protein>
<evidence type="ECO:0000259" key="1">
    <source>
        <dbReference type="Pfam" id="PF01636"/>
    </source>
</evidence>
<comment type="caution">
    <text evidence="2">The sequence shown here is derived from an EMBL/GenBank/DDBJ whole genome shotgun (WGS) entry which is preliminary data.</text>
</comment>
<organism evidence="2 3">
    <name type="scientific">Kitasatospora paranensis</name>
    <dbReference type="NCBI Taxonomy" id="258053"/>
    <lineage>
        <taxon>Bacteria</taxon>
        <taxon>Bacillati</taxon>
        <taxon>Actinomycetota</taxon>
        <taxon>Actinomycetes</taxon>
        <taxon>Kitasatosporales</taxon>
        <taxon>Streptomycetaceae</taxon>
        <taxon>Kitasatospora</taxon>
    </lineage>
</organism>
<sequence length="401" mass="42680">MDDSAARTVTAVVTLDGERLGQVGPFPVPTARWQDVAPVARELEQRLEVPVLVLRLVGASGGEGCSGGHVVYHAEAVQRPELPLADGTVQLTEDPLRAAWARADGLRAALDWAGATLRVAGRPATGPVEQLRTWNLSGLVRIPTADGPVWLKTTPPFGADEAGPIALIASVDGGLVPTVLGSAPGQLLLDHVPGVDCWGLPDDAMLGAVARTVAAQARLAGVTDHGLRDGSPHRLAEQVALLLPRIDALTADERTAAQRLLDRLPDRIAALEACGLPETLVHGDFHPGNWRADGERTVVVDFSDAHHGHPAFDGLRPRAFLRPERWADVRAVWAGAWSAAVPGSDPLRALDLARPLMHLAYAVRYQEFLDGIELSERVYHEDDPADEVRRALAAAAQDTAG</sequence>
<feature type="domain" description="Aminoglycoside phosphotransferase" evidence="1">
    <location>
        <begin position="176"/>
        <end position="347"/>
    </location>
</feature>
<evidence type="ECO:0000313" key="3">
    <source>
        <dbReference type="Proteomes" id="UP001596435"/>
    </source>
</evidence>
<dbReference type="Proteomes" id="UP001596435">
    <property type="component" value="Unassembled WGS sequence"/>
</dbReference>
<dbReference type="RefSeq" id="WP_345708231.1">
    <property type="nucleotide sequence ID" value="NZ_BAABKV010000001.1"/>
</dbReference>